<dbReference type="OrthoDB" id="3269073at2759"/>
<keyword evidence="4" id="KW-1185">Reference proteome</keyword>
<evidence type="ECO:0000256" key="1">
    <source>
        <dbReference type="SAM" id="MobiDB-lite"/>
    </source>
</evidence>
<evidence type="ECO:0000313" key="4">
    <source>
        <dbReference type="Proteomes" id="UP000703269"/>
    </source>
</evidence>
<gene>
    <name evidence="3" type="ORF">PsYK624_119320</name>
</gene>
<protein>
    <recommendedName>
        <fullName evidence="5">FAD-binding domain-containing protein</fullName>
    </recommendedName>
</protein>
<evidence type="ECO:0000256" key="2">
    <source>
        <dbReference type="SAM" id="SignalP"/>
    </source>
</evidence>
<keyword evidence="2" id="KW-0732">Signal</keyword>
<feature type="signal peptide" evidence="2">
    <location>
        <begin position="1"/>
        <end position="19"/>
    </location>
</feature>
<feature type="region of interest" description="Disordered" evidence="1">
    <location>
        <begin position="56"/>
        <end position="104"/>
    </location>
</feature>
<organism evidence="3 4">
    <name type="scientific">Phanerochaete sordida</name>
    <dbReference type="NCBI Taxonomy" id="48140"/>
    <lineage>
        <taxon>Eukaryota</taxon>
        <taxon>Fungi</taxon>
        <taxon>Dikarya</taxon>
        <taxon>Basidiomycota</taxon>
        <taxon>Agaricomycotina</taxon>
        <taxon>Agaricomycetes</taxon>
        <taxon>Polyporales</taxon>
        <taxon>Phanerochaetaceae</taxon>
        <taxon>Phanerochaete</taxon>
    </lineage>
</organism>
<sequence>MRPARVGIIGAGIAGPVLAMFLKQKGYAPVLYEQLAVPSDAGLGIGPTAWRREACSRTARQCSRSSRASSRRSAGTRRTDSASTRCSPATRASCAASANTGSSR</sequence>
<dbReference type="Proteomes" id="UP000703269">
    <property type="component" value="Unassembled WGS sequence"/>
</dbReference>
<dbReference type="Gene3D" id="3.50.50.60">
    <property type="entry name" value="FAD/NAD(P)-binding domain"/>
    <property type="match status" value="1"/>
</dbReference>
<evidence type="ECO:0008006" key="5">
    <source>
        <dbReference type="Google" id="ProtNLM"/>
    </source>
</evidence>
<feature type="compositionally biased region" description="Low complexity" evidence="1">
    <location>
        <begin position="56"/>
        <end position="73"/>
    </location>
</feature>
<dbReference type="AlphaFoldDB" id="A0A9P3GLK9"/>
<comment type="caution">
    <text evidence="3">The sequence shown here is derived from an EMBL/GenBank/DDBJ whole genome shotgun (WGS) entry which is preliminary data.</text>
</comment>
<dbReference type="InterPro" id="IPR036188">
    <property type="entry name" value="FAD/NAD-bd_sf"/>
</dbReference>
<proteinExistence type="predicted"/>
<feature type="chain" id="PRO_5040137823" description="FAD-binding domain-containing protein" evidence="2">
    <location>
        <begin position="20"/>
        <end position="104"/>
    </location>
</feature>
<dbReference type="EMBL" id="BPQB01000052">
    <property type="protein sequence ID" value="GJE95745.1"/>
    <property type="molecule type" value="Genomic_DNA"/>
</dbReference>
<dbReference type="SUPFAM" id="SSF51905">
    <property type="entry name" value="FAD/NAD(P)-binding domain"/>
    <property type="match status" value="1"/>
</dbReference>
<accession>A0A9P3GLK9</accession>
<reference evidence="3 4" key="1">
    <citation type="submission" date="2021-08" db="EMBL/GenBank/DDBJ databases">
        <title>Draft Genome Sequence of Phanerochaete sordida strain YK-624.</title>
        <authorList>
            <person name="Mori T."/>
            <person name="Dohra H."/>
            <person name="Suzuki T."/>
            <person name="Kawagishi H."/>
            <person name="Hirai H."/>
        </authorList>
    </citation>
    <scope>NUCLEOTIDE SEQUENCE [LARGE SCALE GENOMIC DNA]</scope>
    <source>
        <strain evidence="3 4">YK-624</strain>
    </source>
</reference>
<dbReference type="Pfam" id="PF13450">
    <property type="entry name" value="NAD_binding_8"/>
    <property type="match status" value="1"/>
</dbReference>
<evidence type="ECO:0000313" key="3">
    <source>
        <dbReference type="EMBL" id="GJE95745.1"/>
    </source>
</evidence>
<name>A0A9P3GLK9_9APHY</name>